<dbReference type="InterPro" id="IPR044494">
    <property type="entry name" value="AKR3C2/3"/>
</dbReference>
<evidence type="ECO:0000256" key="2">
    <source>
        <dbReference type="ARBA" id="ARBA00022857"/>
    </source>
</evidence>
<keyword evidence="3" id="KW-0560">Oxidoreductase</keyword>
<dbReference type="InterPro" id="IPR020471">
    <property type="entry name" value="AKR"/>
</dbReference>
<comment type="caution">
    <text evidence="5">The sequence shown here is derived from an EMBL/GenBank/DDBJ whole genome shotgun (WGS) entry which is preliminary data.</text>
</comment>
<comment type="similarity">
    <text evidence="1">Belongs to the aldo/keto reductase family.</text>
</comment>
<dbReference type="CDD" id="cd19120">
    <property type="entry name" value="AKR_AKR3C2-3"/>
    <property type="match status" value="1"/>
</dbReference>
<dbReference type="EMBL" id="JARVKM010000019">
    <property type="protein sequence ID" value="KAK9777759.1"/>
    <property type="molecule type" value="Genomic_DNA"/>
</dbReference>
<dbReference type="PROSITE" id="PS00062">
    <property type="entry name" value="ALDOKETO_REDUCTASE_2"/>
    <property type="match status" value="1"/>
</dbReference>
<dbReference type="Gene3D" id="3.20.20.100">
    <property type="entry name" value="NADP-dependent oxidoreductase domain"/>
    <property type="match status" value="1"/>
</dbReference>
<sequence length="291" mass="32253">MAIPEFRLPSGAKLAQLAYGTGTVWCKENEDEVDRPTVDIIKTAIALGYRHLDGAQYYKNETELGIAIKESGVPRSEFFITTKVFGHKDIEGHLRASLQKIGTDYIDLYLIHEPFSAGGSEVALQKAWRDIEACHEKGLARDIGVSNFLVADVQAVLKTAKTKPAVNQIELHAYLQRTKLVEFCQSNGIIVEAYAPLTPLTKASPGPVDDVVNKLAKKYGVSASALLLRWLIEKGIVAVTTSGKEERLKGYLSEVPSLKLSQQEVDDISKAGEGKKFRQYMAELYEKDFYE</sequence>
<organism evidence="5 6">
    <name type="scientific">Seiridium cardinale</name>
    <dbReference type="NCBI Taxonomy" id="138064"/>
    <lineage>
        <taxon>Eukaryota</taxon>
        <taxon>Fungi</taxon>
        <taxon>Dikarya</taxon>
        <taxon>Ascomycota</taxon>
        <taxon>Pezizomycotina</taxon>
        <taxon>Sordariomycetes</taxon>
        <taxon>Xylariomycetidae</taxon>
        <taxon>Amphisphaeriales</taxon>
        <taxon>Sporocadaceae</taxon>
        <taxon>Seiridium</taxon>
    </lineage>
</organism>
<evidence type="ECO:0000313" key="5">
    <source>
        <dbReference type="EMBL" id="KAK9777759.1"/>
    </source>
</evidence>
<reference evidence="5 6" key="1">
    <citation type="submission" date="2024-02" db="EMBL/GenBank/DDBJ databases">
        <title>First draft genome assembly of two strains of Seiridium cardinale.</title>
        <authorList>
            <person name="Emiliani G."/>
            <person name="Scali E."/>
        </authorList>
    </citation>
    <scope>NUCLEOTIDE SEQUENCE [LARGE SCALE GENOMIC DNA]</scope>
    <source>
        <strain evidence="5 6">BM-138-000479</strain>
    </source>
</reference>
<dbReference type="InterPro" id="IPR023210">
    <property type="entry name" value="NADP_OxRdtase_dom"/>
</dbReference>
<proteinExistence type="inferred from homology"/>
<evidence type="ECO:0000313" key="6">
    <source>
        <dbReference type="Proteomes" id="UP001465668"/>
    </source>
</evidence>
<evidence type="ECO:0000259" key="4">
    <source>
        <dbReference type="Pfam" id="PF00248"/>
    </source>
</evidence>
<gene>
    <name evidence="5" type="ORF">SCAR479_05442</name>
</gene>
<dbReference type="PRINTS" id="PR00069">
    <property type="entry name" value="ALDKETRDTASE"/>
</dbReference>
<keyword evidence="2" id="KW-0521">NADP</keyword>
<dbReference type="Proteomes" id="UP001465668">
    <property type="component" value="Unassembled WGS sequence"/>
</dbReference>
<keyword evidence="6" id="KW-1185">Reference proteome</keyword>
<dbReference type="PIRSF" id="PIRSF000097">
    <property type="entry name" value="AKR"/>
    <property type="match status" value="1"/>
</dbReference>
<protein>
    <submittedName>
        <fullName evidence="5">NADP-dependent oxidoreductase domain-containing protein</fullName>
    </submittedName>
</protein>
<accession>A0ABR2XVR5</accession>
<dbReference type="PANTHER" id="PTHR43827">
    <property type="entry name" value="2,5-DIKETO-D-GLUCONIC ACID REDUCTASE"/>
    <property type="match status" value="1"/>
</dbReference>
<evidence type="ECO:0000256" key="1">
    <source>
        <dbReference type="ARBA" id="ARBA00007905"/>
    </source>
</evidence>
<dbReference type="InterPro" id="IPR018170">
    <property type="entry name" value="Aldo/ket_reductase_CS"/>
</dbReference>
<dbReference type="PROSITE" id="PS00798">
    <property type="entry name" value="ALDOKETO_REDUCTASE_1"/>
    <property type="match status" value="1"/>
</dbReference>
<name>A0ABR2XVR5_9PEZI</name>
<dbReference type="InterPro" id="IPR036812">
    <property type="entry name" value="NAD(P)_OxRdtase_dom_sf"/>
</dbReference>
<dbReference type="Pfam" id="PF00248">
    <property type="entry name" value="Aldo_ket_red"/>
    <property type="match status" value="1"/>
</dbReference>
<evidence type="ECO:0000256" key="3">
    <source>
        <dbReference type="ARBA" id="ARBA00023002"/>
    </source>
</evidence>
<dbReference type="PANTHER" id="PTHR43827:SF3">
    <property type="entry name" value="NADP-DEPENDENT OXIDOREDUCTASE DOMAIN-CONTAINING PROTEIN"/>
    <property type="match status" value="1"/>
</dbReference>
<dbReference type="SUPFAM" id="SSF51430">
    <property type="entry name" value="NAD(P)-linked oxidoreductase"/>
    <property type="match status" value="1"/>
</dbReference>
<feature type="domain" description="NADP-dependent oxidoreductase" evidence="4">
    <location>
        <begin position="20"/>
        <end position="271"/>
    </location>
</feature>